<protein>
    <recommendedName>
        <fullName evidence="2 9">DNA polymerase III subunit delta</fullName>
        <ecNumber evidence="1 9">2.7.7.7</ecNumber>
    </recommendedName>
</protein>
<keyword evidence="5" id="KW-0235">DNA replication</keyword>
<dbReference type="InterPro" id="IPR010372">
    <property type="entry name" value="DNA_pol3_delta_N"/>
</dbReference>
<feature type="domain" description="DNA polymerase III subunit delta C-terminal" evidence="11">
    <location>
        <begin position="216"/>
        <end position="340"/>
    </location>
</feature>
<evidence type="ECO:0000256" key="5">
    <source>
        <dbReference type="ARBA" id="ARBA00022705"/>
    </source>
</evidence>
<dbReference type="EMBL" id="PHGZ01000013">
    <property type="protein sequence ID" value="PJG82950.1"/>
    <property type="molecule type" value="Genomic_DNA"/>
</dbReference>
<evidence type="ECO:0000256" key="3">
    <source>
        <dbReference type="ARBA" id="ARBA00022679"/>
    </source>
</evidence>
<dbReference type="GO" id="GO:0003677">
    <property type="term" value="F:DNA binding"/>
    <property type="evidence" value="ECO:0007669"/>
    <property type="project" value="InterPro"/>
</dbReference>
<comment type="caution">
    <text evidence="12">The sequence shown here is derived from an EMBL/GenBank/DDBJ whole genome shotgun (WGS) entry which is preliminary data.</text>
</comment>
<keyword evidence="13" id="KW-1185">Reference proteome</keyword>
<evidence type="ECO:0000256" key="1">
    <source>
        <dbReference type="ARBA" id="ARBA00012417"/>
    </source>
</evidence>
<dbReference type="InterPro" id="IPR008921">
    <property type="entry name" value="DNA_pol3_clamp-load_cplx_C"/>
</dbReference>
<dbReference type="Gene3D" id="3.40.50.300">
    <property type="entry name" value="P-loop containing nucleotide triphosphate hydrolases"/>
    <property type="match status" value="1"/>
</dbReference>
<sequence length="345" mass="39861">MNRIFTEQLGDSLNNRLASVYYLVGQDPLLLAESRDAVCHSAFSQQFDEKTDITVDNSTDWNALFEGVQSMGLFFTRQIILLTLPENLTALLQDRLLELVKLLHPDVLLILQLAKLTKPMEKQEWFISANQYEPNAILVNCQTPTADQLPRWIINRAKKMSLAIDDDAVQLLCYSYENNLLALKQVLQLLALLHPDNKLTYARVKNVVEQSSVFTPYQWIDALLEGKGQRAERILAGLRAEDMQPIILLRTLQRELMTILSLTQPAQRPNSIDEPLSTARLREQFDKLKVWQNRRPIFLQAIHRFTYRQLYSIIQQLADLERQAKQTFDDNVWQQLSDLAAKISR</sequence>
<feature type="domain" description="DNA polymerase III delta N-terminal" evidence="10">
    <location>
        <begin position="21"/>
        <end position="142"/>
    </location>
</feature>
<dbReference type="Pfam" id="PF14840">
    <property type="entry name" value="DNA_pol3_delt_C"/>
    <property type="match status" value="1"/>
</dbReference>
<keyword evidence="3" id="KW-0808">Transferase</keyword>
<evidence type="ECO:0000313" key="13">
    <source>
        <dbReference type="Proteomes" id="UP000230282"/>
    </source>
</evidence>
<dbReference type="GO" id="GO:0009360">
    <property type="term" value="C:DNA polymerase III complex"/>
    <property type="evidence" value="ECO:0007669"/>
    <property type="project" value="UniProtKB-UniRule"/>
</dbReference>
<evidence type="ECO:0000256" key="4">
    <source>
        <dbReference type="ARBA" id="ARBA00022695"/>
    </source>
</evidence>
<dbReference type="SUPFAM" id="SSF52540">
    <property type="entry name" value="P-loop containing nucleoside triphosphate hydrolases"/>
    <property type="match status" value="1"/>
</dbReference>
<evidence type="ECO:0000313" key="12">
    <source>
        <dbReference type="EMBL" id="PJG82950.1"/>
    </source>
</evidence>
<gene>
    <name evidence="12" type="ORF">CVP04_06195</name>
</gene>
<evidence type="ECO:0000256" key="2">
    <source>
        <dbReference type="ARBA" id="ARBA00017703"/>
    </source>
</evidence>
<dbReference type="NCBIfam" id="TIGR01128">
    <property type="entry name" value="holA"/>
    <property type="match status" value="1"/>
</dbReference>
<evidence type="ECO:0000256" key="8">
    <source>
        <dbReference type="ARBA" id="ARBA00049244"/>
    </source>
</evidence>
<organism evidence="12 13">
    <name type="scientific">Caviibacterium pharyngocola</name>
    <dbReference type="NCBI Taxonomy" id="28159"/>
    <lineage>
        <taxon>Bacteria</taxon>
        <taxon>Pseudomonadati</taxon>
        <taxon>Pseudomonadota</taxon>
        <taxon>Gammaproteobacteria</taxon>
        <taxon>Pasteurellales</taxon>
        <taxon>Pasteurellaceae</taxon>
        <taxon>Caviibacterium</taxon>
    </lineage>
</organism>
<dbReference type="Gene3D" id="1.20.272.10">
    <property type="match status" value="1"/>
</dbReference>
<dbReference type="Gene3D" id="1.10.8.60">
    <property type="match status" value="1"/>
</dbReference>
<dbReference type="InterPro" id="IPR027417">
    <property type="entry name" value="P-loop_NTPase"/>
</dbReference>
<dbReference type="RefSeq" id="WP_100296641.1">
    <property type="nucleotide sequence ID" value="NZ_PHGZ01000013.1"/>
</dbReference>
<dbReference type="SUPFAM" id="SSF48019">
    <property type="entry name" value="post-AAA+ oligomerization domain-like"/>
    <property type="match status" value="1"/>
</dbReference>
<accession>A0A2M8RVP5</accession>
<evidence type="ECO:0000256" key="6">
    <source>
        <dbReference type="ARBA" id="ARBA00022932"/>
    </source>
</evidence>
<dbReference type="CDD" id="cd18138">
    <property type="entry name" value="HLD_clamp_pol_III_delta"/>
    <property type="match status" value="1"/>
</dbReference>
<dbReference type="GO" id="GO:0006261">
    <property type="term" value="P:DNA-templated DNA replication"/>
    <property type="evidence" value="ECO:0007669"/>
    <property type="project" value="TreeGrafter"/>
</dbReference>
<keyword evidence="6" id="KW-0239">DNA-directed DNA polymerase</keyword>
<comment type="catalytic activity">
    <reaction evidence="8">
        <text>DNA(n) + a 2'-deoxyribonucleoside 5'-triphosphate = DNA(n+1) + diphosphate</text>
        <dbReference type="Rhea" id="RHEA:22508"/>
        <dbReference type="Rhea" id="RHEA-COMP:17339"/>
        <dbReference type="Rhea" id="RHEA-COMP:17340"/>
        <dbReference type="ChEBI" id="CHEBI:33019"/>
        <dbReference type="ChEBI" id="CHEBI:61560"/>
        <dbReference type="ChEBI" id="CHEBI:173112"/>
        <dbReference type="EC" id="2.7.7.7"/>
    </reaction>
</comment>
<proteinExistence type="inferred from homology"/>
<dbReference type="GO" id="GO:0003887">
    <property type="term" value="F:DNA-directed DNA polymerase activity"/>
    <property type="evidence" value="ECO:0007669"/>
    <property type="project" value="UniProtKB-UniRule"/>
</dbReference>
<evidence type="ECO:0000259" key="10">
    <source>
        <dbReference type="Pfam" id="PF06144"/>
    </source>
</evidence>
<dbReference type="InterPro" id="IPR005790">
    <property type="entry name" value="DNA_polIII_delta"/>
</dbReference>
<reference evidence="12 13" key="1">
    <citation type="submission" date="2017-11" db="EMBL/GenBank/DDBJ databases">
        <title>Reclassification of Bisgaard taxon 5 as Caviibacterium pharyngocola gen. nov., sp. nov.</title>
        <authorList>
            <person name="Christensen H."/>
        </authorList>
    </citation>
    <scope>NUCLEOTIDE SEQUENCE [LARGE SCALE GENOMIC DNA]</scope>
    <source>
        <strain evidence="12 13">7_3</strain>
    </source>
</reference>
<dbReference type="InterPro" id="IPR032780">
    <property type="entry name" value="DNA_pol3_delt_C"/>
</dbReference>
<dbReference type="PANTHER" id="PTHR34388:SF1">
    <property type="entry name" value="DNA POLYMERASE III SUBUNIT DELTA"/>
    <property type="match status" value="1"/>
</dbReference>
<evidence type="ECO:0000256" key="7">
    <source>
        <dbReference type="ARBA" id="ARBA00034754"/>
    </source>
</evidence>
<dbReference type="AlphaFoldDB" id="A0A2M8RVP5"/>
<dbReference type="Pfam" id="PF06144">
    <property type="entry name" value="DNA_pol3_delta"/>
    <property type="match status" value="1"/>
</dbReference>
<dbReference type="OrthoDB" id="9770982at2"/>
<dbReference type="EC" id="2.7.7.7" evidence="1 9"/>
<name>A0A2M8RVP5_9PAST</name>
<evidence type="ECO:0000259" key="11">
    <source>
        <dbReference type="Pfam" id="PF14840"/>
    </source>
</evidence>
<evidence type="ECO:0000256" key="9">
    <source>
        <dbReference type="NCBIfam" id="TIGR01128"/>
    </source>
</evidence>
<dbReference type="PANTHER" id="PTHR34388">
    <property type="entry name" value="DNA POLYMERASE III SUBUNIT DELTA"/>
    <property type="match status" value="1"/>
</dbReference>
<comment type="similarity">
    <text evidence="7">Belongs to the DNA polymerase HolA subunit family.</text>
</comment>
<keyword evidence="4" id="KW-0548">Nucleotidyltransferase</keyword>
<dbReference type="Proteomes" id="UP000230282">
    <property type="component" value="Unassembled WGS sequence"/>
</dbReference>